<sequence length="122" mass="14618">MQEYHIIQIDSILRQSLRQFFDNFQEVFAKLAVETHPTLVFFSEILSFGQHVSEELDSELPRVQTVYRNIPWWDSIPRPNFLRRFSQRNIYETYYEFLTGEASNIRDLVVCNSARYTKRGFA</sequence>
<name>A0A9P8APT4_9AGAR</name>
<dbReference type="EMBL" id="MU250546">
    <property type="protein sequence ID" value="KAG7443300.1"/>
    <property type="molecule type" value="Genomic_DNA"/>
</dbReference>
<organism evidence="1 2">
    <name type="scientific">Guyanagaster necrorhizus</name>
    <dbReference type="NCBI Taxonomy" id="856835"/>
    <lineage>
        <taxon>Eukaryota</taxon>
        <taxon>Fungi</taxon>
        <taxon>Dikarya</taxon>
        <taxon>Basidiomycota</taxon>
        <taxon>Agaricomycotina</taxon>
        <taxon>Agaricomycetes</taxon>
        <taxon>Agaricomycetidae</taxon>
        <taxon>Agaricales</taxon>
        <taxon>Marasmiineae</taxon>
        <taxon>Physalacriaceae</taxon>
        <taxon>Guyanagaster</taxon>
    </lineage>
</organism>
<dbReference type="Proteomes" id="UP000812287">
    <property type="component" value="Unassembled WGS sequence"/>
</dbReference>
<dbReference type="GeneID" id="66102856"/>
<dbReference type="RefSeq" id="XP_043036800.1">
    <property type="nucleotide sequence ID" value="XM_043180560.1"/>
</dbReference>
<comment type="caution">
    <text evidence="1">The sequence shown here is derived from an EMBL/GenBank/DDBJ whole genome shotgun (WGS) entry which is preliminary data.</text>
</comment>
<evidence type="ECO:0000313" key="1">
    <source>
        <dbReference type="EMBL" id="KAG7443300.1"/>
    </source>
</evidence>
<gene>
    <name evidence="1" type="ORF">BT62DRAFT_339643</name>
</gene>
<reference evidence="1" key="1">
    <citation type="submission" date="2020-11" db="EMBL/GenBank/DDBJ databases">
        <title>Adaptations for nitrogen fixation in a non-lichenized fungal sporocarp promotes dispersal by wood-feeding termites.</title>
        <authorList>
            <consortium name="DOE Joint Genome Institute"/>
            <person name="Koch R.A."/>
            <person name="Yoon G."/>
            <person name="Arayal U."/>
            <person name="Lail K."/>
            <person name="Amirebrahimi M."/>
            <person name="Labutti K."/>
            <person name="Lipzen A."/>
            <person name="Riley R."/>
            <person name="Barry K."/>
            <person name="Henrissat B."/>
            <person name="Grigoriev I.V."/>
            <person name="Herr J.R."/>
            <person name="Aime M.C."/>
        </authorList>
    </citation>
    <scope>NUCLEOTIDE SEQUENCE</scope>
    <source>
        <strain evidence="1">MCA 3950</strain>
    </source>
</reference>
<dbReference type="OrthoDB" id="10503708at2759"/>
<evidence type="ECO:0000313" key="2">
    <source>
        <dbReference type="Proteomes" id="UP000812287"/>
    </source>
</evidence>
<protein>
    <submittedName>
        <fullName evidence="1">Uncharacterized protein</fullName>
    </submittedName>
</protein>
<proteinExistence type="predicted"/>
<accession>A0A9P8APT4</accession>
<keyword evidence="2" id="KW-1185">Reference proteome</keyword>
<dbReference type="AlphaFoldDB" id="A0A9P8APT4"/>